<evidence type="ECO:0000259" key="6">
    <source>
        <dbReference type="PROSITE" id="PS50127"/>
    </source>
</evidence>
<keyword evidence="5" id="KW-0472">Membrane</keyword>
<dbReference type="GeneID" id="107963546"/>
<dbReference type="Pfam" id="PF00179">
    <property type="entry name" value="UQ_con"/>
    <property type="match status" value="1"/>
</dbReference>
<evidence type="ECO:0000256" key="2">
    <source>
        <dbReference type="ARBA" id="ARBA00022786"/>
    </source>
</evidence>
<protein>
    <recommendedName>
        <fullName evidence="6">UBC core domain-containing protein</fullName>
    </recommendedName>
</protein>
<dbReference type="RefSeq" id="XP_040971299.1">
    <property type="nucleotide sequence ID" value="XM_041115365.1"/>
</dbReference>
<feature type="transmembrane region" description="Helical" evidence="5">
    <location>
        <begin position="161"/>
        <end position="180"/>
    </location>
</feature>
<evidence type="ECO:0000256" key="4">
    <source>
        <dbReference type="SAM" id="MobiDB-lite"/>
    </source>
</evidence>
<reference evidence="7" key="1">
    <citation type="journal article" date="2020" name="Nat. Genet.">
        <title>Genomic diversifications of five Gossypium allopolyploid species and their impact on cotton improvement.</title>
        <authorList>
            <person name="Chen Z.J."/>
            <person name="Sreedasyam A."/>
            <person name="Ando A."/>
            <person name="Song Q."/>
            <person name="De Santiago L.M."/>
            <person name="Hulse-Kemp A.M."/>
            <person name="Ding M."/>
            <person name="Ye W."/>
            <person name="Kirkbride R.C."/>
            <person name="Jenkins J."/>
            <person name="Plott C."/>
            <person name="Lovell J."/>
            <person name="Lin Y.M."/>
            <person name="Vaughn R."/>
            <person name="Liu B."/>
            <person name="Simpson S."/>
            <person name="Scheffler B.E."/>
            <person name="Wen L."/>
            <person name="Saski C.A."/>
            <person name="Grover C.E."/>
            <person name="Hu G."/>
            <person name="Conover J.L."/>
            <person name="Carlson J.W."/>
            <person name="Shu S."/>
            <person name="Boston L.B."/>
            <person name="Williams M."/>
            <person name="Peterson D.G."/>
            <person name="McGee K."/>
            <person name="Jones D.C."/>
            <person name="Wendel J.F."/>
            <person name="Stelly D.M."/>
            <person name="Grimwood J."/>
            <person name="Schmutz J."/>
        </authorList>
    </citation>
    <scope>NUCLEOTIDE SEQUENCE [LARGE SCALE GENOMIC DNA]</scope>
    <source>
        <strain evidence="7">cv. TM-1</strain>
    </source>
</reference>
<dbReference type="Gene3D" id="3.10.110.10">
    <property type="entry name" value="Ubiquitin Conjugating Enzyme"/>
    <property type="match status" value="1"/>
</dbReference>
<keyword evidence="5" id="KW-1133">Transmembrane helix</keyword>
<dbReference type="CDD" id="cd23805">
    <property type="entry name" value="UBCc_UBE2T"/>
    <property type="match status" value="1"/>
</dbReference>
<feature type="domain" description="UBC core" evidence="6">
    <location>
        <begin position="1"/>
        <end position="140"/>
    </location>
</feature>
<evidence type="ECO:0000313" key="8">
    <source>
        <dbReference type="RefSeq" id="XP_040971299.1"/>
    </source>
</evidence>
<feature type="active site" description="Glycyl thioester intermediate" evidence="3">
    <location>
        <position position="74"/>
    </location>
</feature>
<sequence length="488" mass="55164">MAQEARLKLRMQKELKLLLVDPPHEIEGPEETVYSKGIFKIKIQIPERYPLQPPIVTFATPIYHPNIDNGGRICLDILNLPPKGAWQPSLNISTVLTSIRLLLSEPNPDDGLMCEASREYKYNRQAFDQKARSITEKYAKAGAGESSCSYQCTETKVDSTMVLAVNLFDFYVVCFGLVILHTSFDCRWKFKDWTKHQTMVVWSLVLAIKEHMALAKSYHKVPNHNLFLSASGTQMECKRKREKENDVLSKYNLNHEKVNGKGRKSSSKVSGQFKDDFDNKENVDPNYLSSLYQHQASSKSSFSLASDNQQLDQHEDDNSANSSTKSMKILGTVEESHVDRTENICANKKTEKLSSVGKKLSLGLKGSAHRQQVNNKENVMSVQNLPYSKPQTLERKGLGRKLSLIPSTQQLQQGCRGDQKPQSHQVVQSMQADVEVKEKGAEEMEQESSISEKVVVLDSEDSEGEKQTASLRTRMPLAARKRLGRWRV</sequence>
<dbReference type="InterPro" id="IPR000608">
    <property type="entry name" value="UBC"/>
</dbReference>
<dbReference type="SUPFAM" id="SSF54495">
    <property type="entry name" value="UBC-like"/>
    <property type="match status" value="1"/>
</dbReference>
<organism evidence="7 8">
    <name type="scientific">Gossypium hirsutum</name>
    <name type="common">Upland cotton</name>
    <name type="synonym">Gossypium mexicanum</name>
    <dbReference type="NCBI Taxonomy" id="3635"/>
    <lineage>
        <taxon>Eukaryota</taxon>
        <taxon>Viridiplantae</taxon>
        <taxon>Streptophyta</taxon>
        <taxon>Embryophyta</taxon>
        <taxon>Tracheophyta</taxon>
        <taxon>Spermatophyta</taxon>
        <taxon>Magnoliopsida</taxon>
        <taxon>eudicotyledons</taxon>
        <taxon>Gunneridae</taxon>
        <taxon>Pentapetalae</taxon>
        <taxon>rosids</taxon>
        <taxon>malvids</taxon>
        <taxon>Malvales</taxon>
        <taxon>Malvaceae</taxon>
        <taxon>Malvoideae</taxon>
        <taxon>Gossypium</taxon>
    </lineage>
</organism>
<dbReference type="PANTHER" id="PTHR24068">
    <property type="entry name" value="UBIQUITIN-CONJUGATING ENZYME E2"/>
    <property type="match status" value="1"/>
</dbReference>
<dbReference type="InterPro" id="IPR016135">
    <property type="entry name" value="UBQ-conjugating_enzyme/RWD"/>
</dbReference>
<keyword evidence="5" id="KW-0812">Transmembrane</keyword>
<accession>A0ABM3BW73</accession>
<keyword evidence="7" id="KW-1185">Reference proteome</keyword>
<dbReference type="Proteomes" id="UP000818029">
    <property type="component" value="Chromosome A06"/>
</dbReference>
<dbReference type="InterPro" id="IPR023313">
    <property type="entry name" value="UBQ-conjugating_AS"/>
</dbReference>
<dbReference type="PROSITE" id="PS50127">
    <property type="entry name" value="UBC_2"/>
    <property type="match status" value="1"/>
</dbReference>
<evidence type="ECO:0000313" key="7">
    <source>
        <dbReference type="Proteomes" id="UP000818029"/>
    </source>
</evidence>
<feature type="region of interest" description="Disordered" evidence="4">
    <location>
        <begin position="248"/>
        <end position="281"/>
    </location>
</feature>
<evidence type="ECO:0000256" key="3">
    <source>
        <dbReference type="PROSITE-ProRule" id="PRU10133"/>
    </source>
</evidence>
<feature type="compositionally biased region" description="Basic and acidic residues" evidence="4">
    <location>
        <begin position="248"/>
        <end position="259"/>
    </location>
</feature>
<reference evidence="8" key="2">
    <citation type="submission" date="2025-08" db="UniProtKB">
        <authorList>
            <consortium name="RefSeq"/>
        </authorList>
    </citation>
    <scope>IDENTIFICATION</scope>
</reference>
<evidence type="ECO:0000256" key="1">
    <source>
        <dbReference type="ARBA" id="ARBA00022679"/>
    </source>
</evidence>
<feature type="region of interest" description="Disordered" evidence="4">
    <location>
        <begin position="438"/>
        <end position="473"/>
    </location>
</feature>
<name>A0ABM3BW73_GOSHI</name>
<keyword evidence="2" id="KW-0833">Ubl conjugation pathway</keyword>
<keyword evidence="1" id="KW-0808">Transferase</keyword>
<evidence type="ECO:0000256" key="5">
    <source>
        <dbReference type="SAM" id="Phobius"/>
    </source>
</evidence>
<gene>
    <name evidence="8" type="primary">LOC107963546</name>
</gene>
<dbReference type="PROSITE" id="PS00183">
    <property type="entry name" value="UBC_1"/>
    <property type="match status" value="1"/>
</dbReference>
<dbReference type="SMART" id="SM00212">
    <property type="entry name" value="UBCc"/>
    <property type="match status" value="1"/>
</dbReference>
<proteinExistence type="predicted"/>
<feature type="region of interest" description="Disordered" evidence="4">
    <location>
        <begin position="299"/>
        <end position="326"/>
    </location>
</feature>